<accession>A0A8J3NY65</accession>
<keyword evidence="1" id="KW-0812">Transmembrane</keyword>
<keyword evidence="1" id="KW-1133">Transmembrane helix</keyword>
<dbReference type="Proteomes" id="UP000659904">
    <property type="component" value="Unassembled WGS sequence"/>
</dbReference>
<evidence type="ECO:0000313" key="3">
    <source>
        <dbReference type="Proteomes" id="UP000659904"/>
    </source>
</evidence>
<organism evidence="2 3">
    <name type="scientific">Catellatospora citrea</name>
    <dbReference type="NCBI Taxonomy" id="53366"/>
    <lineage>
        <taxon>Bacteria</taxon>
        <taxon>Bacillati</taxon>
        <taxon>Actinomycetota</taxon>
        <taxon>Actinomycetes</taxon>
        <taxon>Micromonosporales</taxon>
        <taxon>Micromonosporaceae</taxon>
        <taxon>Catellatospora</taxon>
    </lineage>
</organism>
<gene>
    <name evidence="2" type="ORF">Cci01nite_15250</name>
</gene>
<proteinExistence type="predicted"/>
<dbReference type="EMBL" id="BONH01000005">
    <property type="protein sequence ID" value="GIF96431.1"/>
    <property type="molecule type" value="Genomic_DNA"/>
</dbReference>
<name>A0A8J3NY65_9ACTN</name>
<keyword evidence="3" id="KW-1185">Reference proteome</keyword>
<evidence type="ECO:0000256" key="1">
    <source>
        <dbReference type="SAM" id="Phobius"/>
    </source>
</evidence>
<comment type="caution">
    <text evidence="2">The sequence shown here is derived from an EMBL/GenBank/DDBJ whole genome shotgun (WGS) entry which is preliminary data.</text>
</comment>
<feature type="transmembrane region" description="Helical" evidence="1">
    <location>
        <begin position="20"/>
        <end position="41"/>
    </location>
</feature>
<reference evidence="2 3" key="1">
    <citation type="submission" date="2021-01" db="EMBL/GenBank/DDBJ databases">
        <title>Whole genome shotgun sequence of Catellatospora citrea NBRC 14495.</title>
        <authorList>
            <person name="Komaki H."/>
            <person name="Tamura T."/>
        </authorList>
    </citation>
    <scope>NUCLEOTIDE SEQUENCE [LARGE SCALE GENOMIC DNA]</scope>
    <source>
        <strain evidence="2 3">NBRC 14495</strain>
    </source>
</reference>
<keyword evidence="1" id="KW-0472">Membrane</keyword>
<protein>
    <submittedName>
        <fullName evidence="2">Uncharacterized protein</fullName>
    </submittedName>
</protein>
<evidence type="ECO:0000313" key="2">
    <source>
        <dbReference type="EMBL" id="GIF96431.1"/>
    </source>
</evidence>
<sequence>MLVYIWVTGMALRGWVDGGIVSLLVLGLVSAGGVFLVRAAWNETLILTEDTIIVENLASRRREVPLSQVEQATARLRGVHVRLRGGERLIASAVVRLAVNPWRRRPRPSEEVAQLINEAVARHELRRRLLDGMVAVQRVRSGR</sequence>
<dbReference type="AlphaFoldDB" id="A0A8J3NY65"/>